<proteinExistence type="predicted"/>
<sequence length="532" mass="59651">MAVYPQPMLGSMPAQFWWTPDHAACAFSTQEGRYPKRQLEQPYPAPILRTNLNHDIHKKAFQVARQFPDLASGIKPVENWYHLYKYWDAVDIWTEGAGFCYQVLNRIAQVNKELDDAFFFAIDETAKEWIARNEELVINNPQIGNLTDLFDDLDRANFTGMSRNEIAILNIRLNHHRHLLLAHVQEIRRHAAQPPQVVEYGPGPAGMMGPYPTSMYPVPPPNYPHGAPMMDPQRAPFPLISPPNAPHQTYNQFVETQRNLASRFGPRIAPFNHRNENNRLVEARPRGWSNDTARNGRGGRPNNQWNNRNGRPYVPATPQPSPPRHIGSGEPIYVMTSQNPPPGNIQHPISTISHTQRAVSDSPPACGTFEAVHGTPLGRRASANDVGSRPYIPENMVSPPLQATISDNSTPRGTLSNDARVLEAMEKQAELSVERPLTQVQAVQPPLLAQAPAVQHNIELVESLGNAGPIFTYFYATPPRKLSYDEQNSRSVWVGGSPYKLFLNHALKEFMSQCGEVDNICYLTDKGHAFVA</sequence>
<dbReference type="InterPro" id="IPR035979">
    <property type="entry name" value="RBD_domain_sf"/>
</dbReference>
<dbReference type="GO" id="GO:0003676">
    <property type="term" value="F:nucleic acid binding"/>
    <property type="evidence" value="ECO:0007669"/>
    <property type="project" value="InterPro"/>
</dbReference>
<name>A0A2J6QNN8_9HELO</name>
<dbReference type="OrthoDB" id="3941926at2759"/>
<gene>
    <name evidence="2" type="ORF">NA56DRAFT_149894</name>
</gene>
<evidence type="ECO:0000256" key="1">
    <source>
        <dbReference type="SAM" id="MobiDB-lite"/>
    </source>
</evidence>
<evidence type="ECO:0000313" key="2">
    <source>
        <dbReference type="EMBL" id="PMD27872.1"/>
    </source>
</evidence>
<keyword evidence="3" id="KW-1185">Reference proteome</keyword>
<organism evidence="2 3">
    <name type="scientific">Hyaloscypha hepaticicola</name>
    <dbReference type="NCBI Taxonomy" id="2082293"/>
    <lineage>
        <taxon>Eukaryota</taxon>
        <taxon>Fungi</taxon>
        <taxon>Dikarya</taxon>
        <taxon>Ascomycota</taxon>
        <taxon>Pezizomycotina</taxon>
        <taxon>Leotiomycetes</taxon>
        <taxon>Helotiales</taxon>
        <taxon>Hyaloscyphaceae</taxon>
        <taxon>Hyaloscypha</taxon>
    </lineage>
</organism>
<evidence type="ECO:0000313" key="3">
    <source>
        <dbReference type="Proteomes" id="UP000235672"/>
    </source>
</evidence>
<dbReference type="AlphaFoldDB" id="A0A2J6QNN8"/>
<feature type="region of interest" description="Disordered" evidence="1">
    <location>
        <begin position="286"/>
        <end position="322"/>
    </location>
</feature>
<dbReference type="Proteomes" id="UP000235672">
    <property type="component" value="Unassembled WGS sequence"/>
</dbReference>
<reference evidence="2 3" key="1">
    <citation type="submission" date="2016-05" db="EMBL/GenBank/DDBJ databases">
        <title>A degradative enzymes factory behind the ericoid mycorrhizal symbiosis.</title>
        <authorList>
            <consortium name="DOE Joint Genome Institute"/>
            <person name="Martino E."/>
            <person name="Morin E."/>
            <person name="Grelet G."/>
            <person name="Kuo A."/>
            <person name="Kohler A."/>
            <person name="Daghino S."/>
            <person name="Barry K."/>
            <person name="Choi C."/>
            <person name="Cichocki N."/>
            <person name="Clum A."/>
            <person name="Copeland A."/>
            <person name="Hainaut M."/>
            <person name="Haridas S."/>
            <person name="Labutti K."/>
            <person name="Lindquist E."/>
            <person name="Lipzen A."/>
            <person name="Khouja H.-R."/>
            <person name="Murat C."/>
            <person name="Ohm R."/>
            <person name="Olson A."/>
            <person name="Spatafora J."/>
            <person name="Veneault-Fourrey C."/>
            <person name="Henrissat B."/>
            <person name="Grigoriev I."/>
            <person name="Martin F."/>
            <person name="Perotto S."/>
        </authorList>
    </citation>
    <scope>NUCLEOTIDE SEQUENCE [LARGE SCALE GENOMIC DNA]</scope>
    <source>
        <strain evidence="2 3">UAMH 7357</strain>
    </source>
</reference>
<dbReference type="CDD" id="cd00590">
    <property type="entry name" value="RRM_SF"/>
    <property type="match status" value="1"/>
</dbReference>
<accession>A0A2J6QNN8</accession>
<dbReference type="SUPFAM" id="SSF54928">
    <property type="entry name" value="RNA-binding domain, RBD"/>
    <property type="match status" value="1"/>
</dbReference>
<dbReference type="InterPro" id="IPR012677">
    <property type="entry name" value="Nucleotide-bd_a/b_plait_sf"/>
</dbReference>
<dbReference type="Gene3D" id="3.30.70.330">
    <property type="match status" value="1"/>
</dbReference>
<dbReference type="EMBL" id="KZ613465">
    <property type="protein sequence ID" value="PMD27872.1"/>
    <property type="molecule type" value="Genomic_DNA"/>
</dbReference>
<protein>
    <submittedName>
        <fullName evidence="2">Uncharacterized protein</fullName>
    </submittedName>
</protein>